<proteinExistence type="predicted"/>
<keyword evidence="2" id="KW-1185">Reference proteome</keyword>
<evidence type="ECO:0000313" key="2">
    <source>
        <dbReference type="Proteomes" id="UP000078492"/>
    </source>
</evidence>
<evidence type="ECO:0000313" key="1">
    <source>
        <dbReference type="EMBL" id="KYN22023.1"/>
    </source>
</evidence>
<sequence length="223" mass="25283">MQGEGRDSVIDYILIDEEMREEILYMKIEDEIDSNHHPLIVSLKADRDRRRGEGSVGKGACKGVWDDGGREVFGEMLGRMEWREGNGQEGRKKVEGKIREVLGNIEKDRGEKKQNVNESLNALIWKMAPKETYSGFIIAEIATYIATFNEGSMSLLTILETLNCTIGNAAYYMCQEVDAQRILTGEYQAQARESRIRRRQSRLQSEEGHTSKEGQLYGIGIAD</sequence>
<protein>
    <submittedName>
        <fullName evidence="1">Uncharacterized protein</fullName>
    </submittedName>
</protein>
<accession>A0A151JAR5</accession>
<dbReference type="EMBL" id="KQ979279">
    <property type="protein sequence ID" value="KYN22023.1"/>
    <property type="molecule type" value="Genomic_DNA"/>
</dbReference>
<dbReference type="AlphaFoldDB" id="A0A151JAR5"/>
<reference evidence="1 2" key="1">
    <citation type="submission" date="2015-09" db="EMBL/GenBank/DDBJ databases">
        <title>Trachymyrmex cornetzi WGS genome.</title>
        <authorList>
            <person name="Nygaard S."/>
            <person name="Hu H."/>
            <person name="Boomsma J."/>
            <person name="Zhang G."/>
        </authorList>
    </citation>
    <scope>NUCLEOTIDE SEQUENCE [LARGE SCALE GENOMIC DNA]</scope>
    <source>
        <strain evidence="1">Tcor2-1</strain>
        <tissue evidence="1">Whole body</tissue>
    </source>
</reference>
<organism evidence="1 2">
    <name type="scientific">Trachymyrmex cornetzi</name>
    <dbReference type="NCBI Taxonomy" id="471704"/>
    <lineage>
        <taxon>Eukaryota</taxon>
        <taxon>Metazoa</taxon>
        <taxon>Ecdysozoa</taxon>
        <taxon>Arthropoda</taxon>
        <taxon>Hexapoda</taxon>
        <taxon>Insecta</taxon>
        <taxon>Pterygota</taxon>
        <taxon>Neoptera</taxon>
        <taxon>Endopterygota</taxon>
        <taxon>Hymenoptera</taxon>
        <taxon>Apocrita</taxon>
        <taxon>Aculeata</taxon>
        <taxon>Formicoidea</taxon>
        <taxon>Formicidae</taxon>
        <taxon>Myrmicinae</taxon>
        <taxon>Trachymyrmex</taxon>
    </lineage>
</organism>
<dbReference type="Proteomes" id="UP000078492">
    <property type="component" value="Unassembled WGS sequence"/>
</dbReference>
<gene>
    <name evidence="1" type="ORF">ALC57_05590</name>
</gene>
<name>A0A151JAR5_9HYME</name>